<evidence type="ECO:0000256" key="8">
    <source>
        <dbReference type="ARBA" id="ARBA00023242"/>
    </source>
</evidence>
<dbReference type="SMART" id="SM00391">
    <property type="entry name" value="MBD"/>
    <property type="match status" value="1"/>
</dbReference>
<keyword evidence="3" id="KW-0863">Zinc-finger</keyword>
<feature type="domain" description="MBD" evidence="9">
    <location>
        <begin position="84"/>
        <end position="158"/>
    </location>
</feature>
<evidence type="ECO:0000313" key="13">
    <source>
        <dbReference type="Proteomes" id="UP001234989"/>
    </source>
</evidence>
<dbReference type="PROSITE" id="PS50982">
    <property type="entry name" value="MBD"/>
    <property type="match status" value="1"/>
</dbReference>
<evidence type="ECO:0000256" key="5">
    <source>
        <dbReference type="ARBA" id="ARBA00023015"/>
    </source>
</evidence>
<keyword evidence="2" id="KW-0479">Metal-binding</keyword>
<keyword evidence="4" id="KW-0862">Zinc</keyword>
<evidence type="ECO:0000256" key="7">
    <source>
        <dbReference type="ARBA" id="ARBA00023163"/>
    </source>
</evidence>
<keyword evidence="13" id="KW-1185">Reference proteome</keyword>
<comment type="subcellular location">
    <subcellularLocation>
        <location evidence="1">Nucleus</location>
    </subcellularLocation>
</comment>
<dbReference type="PROSITE" id="PS51050">
    <property type="entry name" value="ZF_CW"/>
    <property type="match status" value="1"/>
</dbReference>
<keyword evidence="7" id="KW-0804">Transcription</keyword>
<evidence type="ECO:0000256" key="2">
    <source>
        <dbReference type="ARBA" id="ARBA00022723"/>
    </source>
</evidence>
<dbReference type="EMBL" id="CP133612">
    <property type="protein sequence ID" value="WMV10277.1"/>
    <property type="molecule type" value="Genomic_DNA"/>
</dbReference>
<evidence type="ECO:0000313" key="12">
    <source>
        <dbReference type="EMBL" id="WMV10281.1"/>
    </source>
</evidence>
<dbReference type="AlphaFoldDB" id="A0AAF0PT68"/>
<dbReference type="GO" id="GO:0008270">
    <property type="term" value="F:zinc ion binding"/>
    <property type="evidence" value="ECO:0007669"/>
    <property type="project" value="UniProtKB-KW"/>
</dbReference>
<evidence type="ECO:0000256" key="4">
    <source>
        <dbReference type="ARBA" id="ARBA00022833"/>
    </source>
</evidence>
<dbReference type="GO" id="GO:0005634">
    <property type="term" value="C:nucleus"/>
    <property type="evidence" value="ECO:0007669"/>
    <property type="project" value="UniProtKB-SubCell"/>
</dbReference>
<feature type="domain" description="CW-type" evidence="10">
    <location>
        <begin position="19"/>
        <end position="77"/>
    </location>
</feature>
<dbReference type="Proteomes" id="UP001234989">
    <property type="component" value="Chromosome 1"/>
</dbReference>
<sequence length="220" mass="26175">MDQNVSHGVEPVNNMKPPNSPGALLVECARCFKWRYIPTKEKYEEIREHILERPFYCETTREWHSNKKCDDPPDLNEDESGLKWAIDVPNTPQPPQGWERFIKFRTKRDTRIADVYYNSPSNQQLRSKIEVEKYLEQHPEDATQSAKLDQFSFQIPRLLEEDYVINGEWYKDRDILSINELKWKRKRSKRKRRDEWGTIVLFLKEIQASNEQAVAMTSVS</sequence>
<dbReference type="Gene3D" id="3.30.890.10">
    <property type="entry name" value="Methyl-cpg-binding Protein 2, Chain A"/>
    <property type="match status" value="1"/>
</dbReference>
<dbReference type="CDD" id="cd01396">
    <property type="entry name" value="MeCP2_MBD"/>
    <property type="match status" value="1"/>
</dbReference>
<evidence type="ECO:0000313" key="11">
    <source>
        <dbReference type="EMBL" id="WMV10277.1"/>
    </source>
</evidence>
<dbReference type="InterPro" id="IPR016177">
    <property type="entry name" value="DNA-bd_dom_sf"/>
</dbReference>
<dbReference type="PANTHER" id="PTHR12396:SF0">
    <property type="entry name" value="METHYL-CPG BINDING DOMAIN PROTEIN-LIKE, ISOFORM C"/>
    <property type="match status" value="1"/>
</dbReference>
<dbReference type="PANTHER" id="PTHR12396">
    <property type="entry name" value="METHYL-CPG BINDING PROTEIN, MBD"/>
    <property type="match status" value="1"/>
</dbReference>
<protein>
    <recommendedName>
        <fullName evidence="14">Methyl binding domain protein</fullName>
    </recommendedName>
</protein>
<keyword evidence="6" id="KW-0238">DNA-binding</keyword>
<dbReference type="InterPro" id="IPR011124">
    <property type="entry name" value="Znf_CW"/>
</dbReference>
<reference evidence="11" key="1">
    <citation type="submission" date="2023-08" db="EMBL/GenBank/DDBJ databases">
        <title>A de novo genome assembly of Solanum verrucosum Schlechtendal, a Mexican diploid species geographically isolated from the other diploid A-genome species in potato relatives.</title>
        <authorList>
            <person name="Hosaka K."/>
        </authorList>
    </citation>
    <scope>NUCLEOTIDE SEQUENCE</scope>
    <source>
        <tissue evidence="11">Young leaves</tissue>
    </source>
</reference>
<dbReference type="EMBL" id="CP133612">
    <property type="protein sequence ID" value="WMV10281.1"/>
    <property type="molecule type" value="Genomic_DNA"/>
</dbReference>
<evidence type="ECO:0008006" key="14">
    <source>
        <dbReference type="Google" id="ProtNLM"/>
    </source>
</evidence>
<proteinExistence type="predicted"/>
<name>A0AAF0PT68_SOLVR</name>
<evidence type="ECO:0000259" key="9">
    <source>
        <dbReference type="PROSITE" id="PS50982"/>
    </source>
</evidence>
<organism evidence="11 13">
    <name type="scientific">Solanum verrucosum</name>
    <dbReference type="NCBI Taxonomy" id="315347"/>
    <lineage>
        <taxon>Eukaryota</taxon>
        <taxon>Viridiplantae</taxon>
        <taxon>Streptophyta</taxon>
        <taxon>Embryophyta</taxon>
        <taxon>Tracheophyta</taxon>
        <taxon>Spermatophyta</taxon>
        <taxon>Magnoliopsida</taxon>
        <taxon>eudicotyledons</taxon>
        <taxon>Gunneridae</taxon>
        <taxon>Pentapetalae</taxon>
        <taxon>asterids</taxon>
        <taxon>lamiids</taxon>
        <taxon>Solanales</taxon>
        <taxon>Solanaceae</taxon>
        <taxon>Solanoideae</taxon>
        <taxon>Solaneae</taxon>
        <taxon>Solanum</taxon>
    </lineage>
</organism>
<evidence type="ECO:0000256" key="1">
    <source>
        <dbReference type="ARBA" id="ARBA00004123"/>
    </source>
</evidence>
<keyword evidence="5" id="KW-0805">Transcription regulation</keyword>
<accession>A0AAF0PT68</accession>
<dbReference type="SUPFAM" id="SSF54171">
    <property type="entry name" value="DNA-binding domain"/>
    <property type="match status" value="1"/>
</dbReference>
<evidence type="ECO:0000259" key="10">
    <source>
        <dbReference type="PROSITE" id="PS51050"/>
    </source>
</evidence>
<dbReference type="Pfam" id="PF01429">
    <property type="entry name" value="MBD"/>
    <property type="match status" value="1"/>
</dbReference>
<keyword evidence="8" id="KW-0539">Nucleus</keyword>
<dbReference type="Pfam" id="PF07496">
    <property type="entry name" value="zf-CW"/>
    <property type="match status" value="1"/>
</dbReference>
<gene>
    <name evidence="11" type="ORF">MTR67_003662</name>
    <name evidence="12" type="ORF">MTR67_003666</name>
</gene>
<dbReference type="InterPro" id="IPR001739">
    <property type="entry name" value="Methyl_CpG_DNA-bd"/>
</dbReference>
<dbReference type="Gene3D" id="3.30.40.100">
    <property type="match status" value="1"/>
</dbReference>
<dbReference type="GO" id="GO:0003677">
    <property type="term" value="F:DNA binding"/>
    <property type="evidence" value="ECO:0007669"/>
    <property type="project" value="UniProtKB-KW"/>
</dbReference>
<evidence type="ECO:0000256" key="3">
    <source>
        <dbReference type="ARBA" id="ARBA00022771"/>
    </source>
</evidence>
<evidence type="ECO:0000256" key="6">
    <source>
        <dbReference type="ARBA" id="ARBA00023125"/>
    </source>
</evidence>